<accession>A0ACC1RT14</accession>
<protein>
    <submittedName>
        <fullName evidence="1">Uncharacterized protein</fullName>
    </submittedName>
</protein>
<organism evidence="1 2">
    <name type="scientific">Phlebia brevispora</name>
    <dbReference type="NCBI Taxonomy" id="194682"/>
    <lineage>
        <taxon>Eukaryota</taxon>
        <taxon>Fungi</taxon>
        <taxon>Dikarya</taxon>
        <taxon>Basidiomycota</taxon>
        <taxon>Agaricomycotina</taxon>
        <taxon>Agaricomycetes</taxon>
        <taxon>Polyporales</taxon>
        <taxon>Meruliaceae</taxon>
        <taxon>Phlebia</taxon>
    </lineage>
</organism>
<proteinExistence type="predicted"/>
<sequence length="316" mass="35134">MASTYRHLSSAGLDIQCERRLRQYAHARRGLGVTRSPTAYPLVTIPWRTVSSAVHQTYANHRARPIDLSDCAEALSHLLALVFAVSDSSLPPGPPTRLFFIMGKFPMSAFISEQRTTLAPPLQSDLSNKTVLITGGNTGIGFEAVKTFAKQHPKKLLLGCRSESKGKSAAERIEKETGYRGIELAILDSGDFNSIVKFAENFKDEPLDILIANAGIAIGEYEETKDGWESGLQVNHLSTALLAVLLLPNLVRTAQKHGTHSRLVIVSSDTHYWTKFDEEMLDAPSILRKLNDREFCTTEVMAHRYYDTKCEYSSFM</sequence>
<keyword evidence="2" id="KW-1185">Reference proteome</keyword>
<dbReference type="Proteomes" id="UP001148662">
    <property type="component" value="Unassembled WGS sequence"/>
</dbReference>
<gene>
    <name evidence="1" type="ORF">NM688_g8400</name>
</gene>
<evidence type="ECO:0000313" key="1">
    <source>
        <dbReference type="EMBL" id="KAJ3525458.1"/>
    </source>
</evidence>
<comment type="caution">
    <text evidence="1">The sequence shown here is derived from an EMBL/GenBank/DDBJ whole genome shotgun (WGS) entry which is preliminary data.</text>
</comment>
<evidence type="ECO:0000313" key="2">
    <source>
        <dbReference type="Proteomes" id="UP001148662"/>
    </source>
</evidence>
<name>A0ACC1RT14_9APHY</name>
<reference evidence="1" key="1">
    <citation type="submission" date="2022-07" db="EMBL/GenBank/DDBJ databases">
        <title>Genome Sequence of Phlebia brevispora.</title>
        <authorList>
            <person name="Buettner E."/>
        </authorList>
    </citation>
    <scope>NUCLEOTIDE SEQUENCE</scope>
    <source>
        <strain evidence="1">MPL23</strain>
    </source>
</reference>
<dbReference type="EMBL" id="JANHOG010002245">
    <property type="protein sequence ID" value="KAJ3525458.1"/>
    <property type="molecule type" value="Genomic_DNA"/>
</dbReference>